<proteinExistence type="predicted"/>
<feature type="domain" description="DUF3597" evidence="1">
    <location>
        <begin position="17"/>
        <end position="95"/>
    </location>
</feature>
<evidence type="ECO:0000259" key="1">
    <source>
        <dbReference type="Pfam" id="PF12200"/>
    </source>
</evidence>
<dbReference type="EMBL" id="SPVG01000191">
    <property type="protein sequence ID" value="TFW18005.1"/>
    <property type="molecule type" value="Genomic_DNA"/>
</dbReference>
<dbReference type="AlphaFoldDB" id="A0A4Y9SCF8"/>
<organism evidence="2 3">
    <name type="scientific">Duganella callida</name>
    <dbReference type="NCBI Taxonomy" id="2561932"/>
    <lineage>
        <taxon>Bacteria</taxon>
        <taxon>Pseudomonadati</taxon>
        <taxon>Pseudomonadota</taxon>
        <taxon>Betaproteobacteria</taxon>
        <taxon>Burkholderiales</taxon>
        <taxon>Oxalobacteraceae</taxon>
        <taxon>Telluria group</taxon>
        <taxon>Duganella</taxon>
    </lineage>
</organism>
<dbReference type="SUPFAM" id="SSF158634">
    <property type="entry name" value="RPA2825-like"/>
    <property type="match status" value="1"/>
</dbReference>
<dbReference type="Pfam" id="PF12200">
    <property type="entry name" value="DUF3597"/>
    <property type="match status" value="1"/>
</dbReference>
<keyword evidence="3" id="KW-1185">Reference proteome</keyword>
<dbReference type="InterPro" id="IPR022016">
    <property type="entry name" value="DUF3597"/>
</dbReference>
<evidence type="ECO:0000313" key="3">
    <source>
        <dbReference type="Proteomes" id="UP000297729"/>
    </source>
</evidence>
<name>A0A4Y9SCF8_9BURK</name>
<evidence type="ECO:0000313" key="2">
    <source>
        <dbReference type="EMBL" id="TFW18005.1"/>
    </source>
</evidence>
<comment type="caution">
    <text evidence="2">The sequence shown here is derived from an EMBL/GenBank/DDBJ whole genome shotgun (WGS) entry which is preliminary data.</text>
</comment>
<dbReference type="Proteomes" id="UP000297729">
    <property type="component" value="Unassembled WGS sequence"/>
</dbReference>
<sequence length="100" mass="11092">MDTLSRIFHQIFLPGQSEVDVAAVLNARQQGVLLNWRASIVDLLQLLGLDSSPQARQQLAQELHYAGDPGRPALMNAWLHRQVMNKLAQNGGKVPPDLKD</sequence>
<accession>A0A4Y9SCF8</accession>
<dbReference type="OrthoDB" id="5524840at2"/>
<reference evidence="2 3" key="1">
    <citation type="submission" date="2019-03" db="EMBL/GenBank/DDBJ databases">
        <title>Draft Genome Sequence of Duganella callidus sp. nov., a Novel Duganella Species Isolated from Cultivated Soil.</title>
        <authorList>
            <person name="Raths R."/>
            <person name="Peta V."/>
            <person name="Bucking H."/>
        </authorList>
    </citation>
    <scope>NUCLEOTIDE SEQUENCE [LARGE SCALE GENOMIC DNA]</scope>
    <source>
        <strain evidence="2 3">DN04</strain>
    </source>
</reference>
<gene>
    <name evidence="2" type="ORF">E4L98_19405</name>
</gene>
<protein>
    <submittedName>
        <fullName evidence="2">DUF3597 domain-containing protein</fullName>
    </submittedName>
</protein>